<sequence length="130" mass="14345">MVGDPIGDMIIQIKNGGLAGKRVIVLPYSKEKEWIGKILVREGYITRIEKTGELPHADLRIILRYVDGVHVIDGVKRMSKPGIRLYVDKHSIPSVMGDIGITILSTSQGVMTGKEARKHGIGGELLCEIW</sequence>
<dbReference type="GO" id="GO:0003735">
    <property type="term" value="F:structural constituent of ribosome"/>
    <property type="evidence" value="ECO:0007669"/>
    <property type="project" value="InterPro"/>
</dbReference>
<comment type="similarity">
    <text evidence="1 5 6">Belongs to the universal ribosomal protein uS8 family.</text>
</comment>
<comment type="caution">
    <text evidence="7">The sequence shown here is derived from an EMBL/GenBank/DDBJ whole genome shotgun (WGS) entry which is preliminary data.</text>
</comment>
<keyword evidence="2 5" id="KW-0689">Ribosomal protein</keyword>
<dbReference type="InterPro" id="IPR000630">
    <property type="entry name" value="Ribosomal_uS8"/>
</dbReference>
<evidence type="ECO:0000256" key="6">
    <source>
        <dbReference type="RuleBase" id="RU003660"/>
    </source>
</evidence>
<dbReference type="InterPro" id="IPR047863">
    <property type="entry name" value="Ribosomal_uS8_CS"/>
</dbReference>
<dbReference type="GO" id="GO:0019843">
    <property type="term" value="F:rRNA binding"/>
    <property type="evidence" value="ECO:0007669"/>
    <property type="project" value="UniProtKB-UniRule"/>
</dbReference>
<dbReference type="Proteomes" id="UP000034063">
    <property type="component" value="Unassembled WGS sequence"/>
</dbReference>
<accession>A0A0G1HL82</accession>
<keyword evidence="5" id="KW-0694">RNA-binding</keyword>
<dbReference type="AlphaFoldDB" id="A0A0G1HL82"/>
<dbReference type="PATRIC" id="fig|1618444.3.peg.245"/>
<dbReference type="GO" id="GO:0005840">
    <property type="term" value="C:ribosome"/>
    <property type="evidence" value="ECO:0007669"/>
    <property type="project" value="UniProtKB-KW"/>
</dbReference>
<comment type="function">
    <text evidence="5">One of the primary rRNA binding proteins, it binds directly to 16S rRNA central domain where it helps coordinate assembly of the platform of the 30S subunit.</text>
</comment>
<dbReference type="Gene3D" id="3.30.1370.30">
    <property type="match status" value="1"/>
</dbReference>
<dbReference type="PANTHER" id="PTHR11758">
    <property type="entry name" value="40S RIBOSOMAL PROTEIN S15A"/>
    <property type="match status" value="1"/>
</dbReference>
<dbReference type="HAMAP" id="MF_01302_B">
    <property type="entry name" value="Ribosomal_uS8_B"/>
    <property type="match status" value="1"/>
</dbReference>
<dbReference type="FunFam" id="3.30.1490.10:FF:000001">
    <property type="entry name" value="30S ribosomal protein S8"/>
    <property type="match status" value="1"/>
</dbReference>
<reference evidence="7 8" key="1">
    <citation type="journal article" date="2015" name="Nature">
        <title>rRNA introns, odd ribosomes, and small enigmatic genomes across a large radiation of phyla.</title>
        <authorList>
            <person name="Brown C.T."/>
            <person name="Hug L.A."/>
            <person name="Thomas B.C."/>
            <person name="Sharon I."/>
            <person name="Castelle C.J."/>
            <person name="Singh A."/>
            <person name="Wilkins M.J."/>
            <person name="Williams K.H."/>
            <person name="Banfield J.F."/>
        </authorList>
    </citation>
    <scope>NUCLEOTIDE SEQUENCE [LARGE SCALE GENOMIC DNA]</scope>
</reference>
<dbReference type="GO" id="GO:1990904">
    <property type="term" value="C:ribonucleoprotein complex"/>
    <property type="evidence" value="ECO:0007669"/>
    <property type="project" value="UniProtKB-KW"/>
</dbReference>
<evidence type="ECO:0000256" key="4">
    <source>
        <dbReference type="ARBA" id="ARBA00035258"/>
    </source>
</evidence>
<keyword evidence="5" id="KW-0699">rRNA-binding</keyword>
<organism evidence="7 8">
    <name type="scientific">Candidatus Gottesmanbacteria bacterium GW2011_GWA2_44_17</name>
    <dbReference type="NCBI Taxonomy" id="1618444"/>
    <lineage>
        <taxon>Bacteria</taxon>
        <taxon>Candidatus Gottesmaniibacteriota</taxon>
    </lineage>
</organism>
<dbReference type="InterPro" id="IPR035987">
    <property type="entry name" value="Ribosomal_uS8_sf"/>
</dbReference>
<dbReference type="EMBL" id="LCIB01000009">
    <property type="protein sequence ID" value="KKT47358.1"/>
    <property type="molecule type" value="Genomic_DNA"/>
</dbReference>
<proteinExistence type="inferred from homology"/>
<dbReference type="Gene3D" id="3.30.1490.10">
    <property type="match status" value="1"/>
</dbReference>
<evidence type="ECO:0000256" key="5">
    <source>
        <dbReference type="HAMAP-Rule" id="MF_01302"/>
    </source>
</evidence>
<comment type="subunit">
    <text evidence="5">Part of the 30S ribosomal subunit. Contacts proteins S5 and S12.</text>
</comment>
<dbReference type="Pfam" id="PF00410">
    <property type="entry name" value="Ribosomal_S8"/>
    <property type="match status" value="1"/>
</dbReference>
<keyword evidence="3 5" id="KW-0687">Ribonucleoprotein</keyword>
<dbReference type="GO" id="GO:0006412">
    <property type="term" value="P:translation"/>
    <property type="evidence" value="ECO:0007669"/>
    <property type="project" value="UniProtKB-UniRule"/>
</dbReference>
<dbReference type="SUPFAM" id="SSF56047">
    <property type="entry name" value="Ribosomal protein S8"/>
    <property type="match status" value="1"/>
</dbReference>
<evidence type="ECO:0000313" key="7">
    <source>
        <dbReference type="EMBL" id="KKT47358.1"/>
    </source>
</evidence>
<evidence type="ECO:0000256" key="3">
    <source>
        <dbReference type="ARBA" id="ARBA00023274"/>
    </source>
</evidence>
<dbReference type="NCBIfam" id="NF001109">
    <property type="entry name" value="PRK00136.1"/>
    <property type="match status" value="1"/>
</dbReference>
<name>A0A0G1HL82_9BACT</name>
<protein>
    <recommendedName>
        <fullName evidence="4 5">Small ribosomal subunit protein uS8</fullName>
    </recommendedName>
</protein>
<evidence type="ECO:0000256" key="1">
    <source>
        <dbReference type="ARBA" id="ARBA00006471"/>
    </source>
</evidence>
<evidence type="ECO:0000256" key="2">
    <source>
        <dbReference type="ARBA" id="ARBA00022980"/>
    </source>
</evidence>
<dbReference type="PROSITE" id="PS00053">
    <property type="entry name" value="RIBOSOMAL_S8"/>
    <property type="match status" value="1"/>
</dbReference>
<dbReference type="GO" id="GO:0005737">
    <property type="term" value="C:cytoplasm"/>
    <property type="evidence" value="ECO:0007669"/>
    <property type="project" value="UniProtKB-ARBA"/>
</dbReference>
<gene>
    <name evidence="5" type="primary">rpsH</name>
    <name evidence="7" type="ORF">UW37_C0009G0017</name>
</gene>
<evidence type="ECO:0000313" key="8">
    <source>
        <dbReference type="Proteomes" id="UP000034063"/>
    </source>
</evidence>